<dbReference type="InterPro" id="IPR008767">
    <property type="entry name" value="Phage_SPP1_head-tail_adaptor"/>
</dbReference>
<evidence type="ECO:0000313" key="1">
    <source>
        <dbReference type="EMBL" id="NVP55967.1"/>
    </source>
</evidence>
<keyword evidence="2" id="KW-1185">Reference proteome</keyword>
<organism evidence="1 2">
    <name type="scientific">Mycoplana rhizolycopersici</name>
    <dbReference type="NCBI Taxonomy" id="2746702"/>
    <lineage>
        <taxon>Bacteria</taxon>
        <taxon>Pseudomonadati</taxon>
        <taxon>Pseudomonadota</taxon>
        <taxon>Alphaproteobacteria</taxon>
        <taxon>Hyphomicrobiales</taxon>
        <taxon>Rhizobiaceae</taxon>
        <taxon>Mycoplana</taxon>
    </lineage>
</organism>
<accession>A0ABX2QGA4</accession>
<dbReference type="Pfam" id="PF05521">
    <property type="entry name" value="Phage_HCP"/>
    <property type="match status" value="1"/>
</dbReference>
<dbReference type="EMBL" id="JABXYK010000006">
    <property type="protein sequence ID" value="NVP55967.1"/>
    <property type="molecule type" value="Genomic_DNA"/>
</dbReference>
<evidence type="ECO:0000313" key="2">
    <source>
        <dbReference type="Proteomes" id="UP000659172"/>
    </source>
</evidence>
<proteinExistence type="predicted"/>
<dbReference type="Gene3D" id="2.40.10.270">
    <property type="entry name" value="Bacteriophage SPP1 head-tail adaptor protein"/>
    <property type="match status" value="1"/>
</dbReference>
<comment type="caution">
    <text evidence="1">The sequence shown here is derived from an EMBL/GenBank/DDBJ whole genome shotgun (WGS) entry which is preliminary data.</text>
</comment>
<dbReference type="InterPro" id="IPR038666">
    <property type="entry name" value="SSP1_head-tail_sf"/>
</dbReference>
<protein>
    <submittedName>
        <fullName evidence="1">Head-tail adaptor protein</fullName>
    </submittedName>
</protein>
<reference evidence="1 2" key="1">
    <citation type="submission" date="2020-06" db="EMBL/GenBank/DDBJ databases">
        <title>Rhizobium sp.nov. isolated from the tomato plant.</title>
        <authorList>
            <person name="Thin K.K."/>
            <person name="Zhang X."/>
            <person name="He S."/>
        </authorList>
    </citation>
    <scope>NUCLEOTIDE SEQUENCE [LARGE SCALE GENOMIC DNA]</scope>
    <source>
        <strain evidence="1 2">DBTS2</strain>
    </source>
</reference>
<sequence length="112" mass="12371">MTTVQELDRAITVLRFDESARNTLNEAVGVWVPVVAVRASRRDVSDGERSAAGTVGAYLQARFVVRSSVNTRGIVPSDMLRHEGKDWDIKGIKETSEGRHRFLEITASVSVD</sequence>
<dbReference type="Proteomes" id="UP000659172">
    <property type="component" value="Unassembled WGS sequence"/>
</dbReference>
<dbReference type="RefSeq" id="WP_176949948.1">
    <property type="nucleotide sequence ID" value="NZ_JABXYK010000006.1"/>
</dbReference>
<gene>
    <name evidence="1" type="ORF">HV823_11955</name>
</gene>
<name>A0ABX2QGA4_9HYPH</name>